<evidence type="ECO:0000256" key="1">
    <source>
        <dbReference type="SAM" id="MobiDB-lite"/>
    </source>
</evidence>
<protein>
    <recommendedName>
        <fullName evidence="2">MobA/VirD2-like nuclease domain-containing protein</fullName>
    </recommendedName>
</protein>
<gene>
    <name evidence="3" type="ORF">AB835_01520</name>
</gene>
<name>A0A1D2QT45_9GAMM</name>
<evidence type="ECO:0000313" key="4">
    <source>
        <dbReference type="Proteomes" id="UP000242502"/>
    </source>
</evidence>
<organism evidence="3 4">
    <name type="scientific">Candidatus Endobugula sertula</name>
    <name type="common">Bugula neritina bacterial symbiont</name>
    <dbReference type="NCBI Taxonomy" id="62101"/>
    <lineage>
        <taxon>Bacteria</taxon>
        <taxon>Pseudomonadati</taxon>
        <taxon>Pseudomonadota</taxon>
        <taxon>Gammaproteobacteria</taxon>
        <taxon>Cellvibrionales</taxon>
        <taxon>Cellvibrionaceae</taxon>
        <taxon>Candidatus Endobugula</taxon>
    </lineage>
</organism>
<feature type="compositionally biased region" description="Basic and acidic residues" evidence="1">
    <location>
        <begin position="399"/>
        <end position="408"/>
    </location>
</feature>
<comment type="caution">
    <text evidence="3">The sequence shown here is derived from an EMBL/GenBank/DDBJ whole genome shotgun (WGS) entry which is preliminary data.</text>
</comment>
<feature type="region of interest" description="Disordered" evidence="1">
    <location>
        <begin position="294"/>
        <end position="321"/>
    </location>
</feature>
<dbReference type="InterPro" id="IPR005094">
    <property type="entry name" value="Endonuclease_MobA/VirD2"/>
</dbReference>
<dbReference type="Proteomes" id="UP000242502">
    <property type="component" value="Unassembled WGS sequence"/>
</dbReference>
<evidence type="ECO:0000259" key="2">
    <source>
        <dbReference type="Pfam" id="PF03432"/>
    </source>
</evidence>
<proteinExistence type="predicted"/>
<evidence type="ECO:0000313" key="3">
    <source>
        <dbReference type="EMBL" id="ODS24761.1"/>
    </source>
</evidence>
<feature type="domain" description="MobA/VirD2-like nuclease" evidence="2">
    <location>
        <begin position="21"/>
        <end position="146"/>
    </location>
</feature>
<reference evidence="3 4" key="1">
    <citation type="journal article" date="2016" name="Appl. Environ. Microbiol.">
        <title>Lack of Overt Genome Reduction in the Bryostatin-Producing Bryozoan Symbiont "Candidatus Endobugula sertula".</title>
        <authorList>
            <person name="Miller I.J."/>
            <person name="Vanee N."/>
            <person name="Fong S.S."/>
            <person name="Lim-Fong G.E."/>
            <person name="Kwan J.C."/>
        </authorList>
    </citation>
    <scope>NUCLEOTIDE SEQUENCE [LARGE SCALE GENOMIC DNA]</scope>
    <source>
        <strain evidence="3">AB1-4</strain>
    </source>
</reference>
<dbReference type="EMBL" id="MDLC01000004">
    <property type="protein sequence ID" value="ODS24761.1"/>
    <property type="molecule type" value="Genomic_DNA"/>
</dbReference>
<sequence length="435" mass="51263">MILKGNQRGGGRQMALHLLNTQQNDHVEVHQVRGFIADDVLGALNETYALSKGTKCKQYMYSLSLNPPEEAKTDYQLFDQTIDRAEKTLGLENQPRIIVFHEKEGRRHAHCVWSRINIEEMKAINMSYDHDKLHTLSKKLFIEHDWKLPPGFIDKNQKSPLNFSREEWQQALRTGQKAADIKAHLQECWAASDSKPAFEQALREKGYFLARGDRRGYVAVDSYGEVYSLPHKLEKTAKDLTARLGNPKHLATVAEQKAEIAKRFTPKITEYQTELQNKHQEQKNALLQEKQTLVNQQRQARQEQAEHHKQRQQQEGQQRAERLRKGFKGLWDRLTGKHSRTCRQNEHETQQCQLRDQQEKQKLITEQLQKRQKLQTTIKQTQEQHNDERLEFYQTVEKHHQQLDKQEELSQLLEEERDYQQSIQSDMEQDFKPEM</sequence>
<dbReference type="Pfam" id="PF03432">
    <property type="entry name" value="Relaxase"/>
    <property type="match status" value="1"/>
</dbReference>
<dbReference type="AlphaFoldDB" id="A0A1D2QT45"/>
<feature type="region of interest" description="Disordered" evidence="1">
    <location>
        <begin position="399"/>
        <end position="435"/>
    </location>
</feature>
<accession>A0A1D2QT45</accession>
<dbReference type="STRING" id="62101.AB835_01520"/>